<evidence type="ECO:0000256" key="2">
    <source>
        <dbReference type="ARBA" id="ARBA00022448"/>
    </source>
</evidence>
<evidence type="ECO:0000256" key="7">
    <source>
        <dbReference type="ARBA" id="ARBA00023237"/>
    </source>
</evidence>
<dbReference type="Proteomes" id="UP000191055">
    <property type="component" value="Unassembled WGS sequence"/>
</dbReference>
<evidence type="ECO:0000256" key="4">
    <source>
        <dbReference type="ARBA" id="ARBA00022692"/>
    </source>
</evidence>
<dbReference type="EMBL" id="FUYV01000002">
    <property type="protein sequence ID" value="SKB52007.1"/>
    <property type="molecule type" value="Genomic_DNA"/>
</dbReference>
<proteinExistence type="predicted"/>
<dbReference type="PANTHER" id="PTHR30069:SF29">
    <property type="entry name" value="HEMOGLOBIN AND HEMOGLOBIN-HAPTOGLOBIN-BINDING PROTEIN 1-RELATED"/>
    <property type="match status" value="1"/>
</dbReference>
<dbReference type="PANTHER" id="PTHR30069">
    <property type="entry name" value="TONB-DEPENDENT OUTER MEMBRANE RECEPTOR"/>
    <property type="match status" value="1"/>
</dbReference>
<dbReference type="InterPro" id="IPR008969">
    <property type="entry name" value="CarboxyPept-like_regulatory"/>
</dbReference>
<keyword evidence="6" id="KW-0472">Membrane</keyword>
<dbReference type="Gene3D" id="2.40.170.20">
    <property type="entry name" value="TonB-dependent receptor, beta-barrel domain"/>
    <property type="match status" value="1"/>
</dbReference>
<dbReference type="InterPro" id="IPR037066">
    <property type="entry name" value="Plug_dom_sf"/>
</dbReference>
<evidence type="ECO:0000313" key="9">
    <source>
        <dbReference type="EMBL" id="SKB52007.1"/>
    </source>
</evidence>
<dbReference type="InterPro" id="IPR012910">
    <property type="entry name" value="Plug_dom"/>
</dbReference>
<dbReference type="GO" id="GO:0015344">
    <property type="term" value="F:siderophore uptake transmembrane transporter activity"/>
    <property type="evidence" value="ECO:0007669"/>
    <property type="project" value="TreeGrafter"/>
</dbReference>
<dbReference type="AlphaFoldDB" id="A0A1T5BY03"/>
<protein>
    <submittedName>
        <fullName evidence="9">Outer membrane receptor proteins, mostly Fe transport</fullName>
    </submittedName>
</protein>
<dbReference type="Gene3D" id="2.60.40.1120">
    <property type="entry name" value="Carboxypeptidase-like, regulatory domain"/>
    <property type="match status" value="1"/>
</dbReference>
<keyword evidence="5" id="KW-0732">Signal</keyword>
<evidence type="ECO:0000313" key="10">
    <source>
        <dbReference type="Proteomes" id="UP000191055"/>
    </source>
</evidence>
<name>A0A1T5BY03_9BACT</name>
<dbReference type="Pfam" id="PF07715">
    <property type="entry name" value="Plug"/>
    <property type="match status" value="1"/>
</dbReference>
<dbReference type="SUPFAM" id="SSF56935">
    <property type="entry name" value="Porins"/>
    <property type="match status" value="1"/>
</dbReference>
<dbReference type="InterPro" id="IPR036942">
    <property type="entry name" value="Beta-barrel_TonB_sf"/>
</dbReference>
<dbReference type="STRING" id="889453.SAMN03080601_00679"/>
<dbReference type="Gene3D" id="2.170.130.10">
    <property type="entry name" value="TonB-dependent receptor, plug domain"/>
    <property type="match status" value="1"/>
</dbReference>
<dbReference type="GO" id="GO:0044718">
    <property type="term" value="P:siderophore transmembrane transport"/>
    <property type="evidence" value="ECO:0007669"/>
    <property type="project" value="TreeGrafter"/>
</dbReference>
<feature type="domain" description="TonB-dependent receptor plug" evidence="8">
    <location>
        <begin position="134"/>
        <end position="207"/>
    </location>
</feature>
<keyword evidence="4" id="KW-0812">Transmembrane</keyword>
<evidence type="ECO:0000256" key="5">
    <source>
        <dbReference type="ARBA" id="ARBA00022729"/>
    </source>
</evidence>
<keyword evidence="9" id="KW-0675">Receptor</keyword>
<dbReference type="SUPFAM" id="SSF49464">
    <property type="entry name" value="Carboxypeptidase regulatory domain-like"/>
    <property type="match status" value="1"/>
</dbReference>
<organism evidence="9 10">
    <name type="scientific">Alkalitalea saponilacus</name>
    <dbReference type="NCBI Taxonomy" id="889453"/>
    <lineage>
        <taxon>Bacteria</taxon>
        <taxon>Pseudomonadati</taxon>
        <taxon>Bacteroidota</taxon>
        <taxon>Bacteroidia</taxon>
        <taxon>Marinilabiliales</taxon>
        <taxon>Marinilabiliaceae</taxon>
        <taxon>Alkalitalea</taxon>
    </lineage>
</organism>
<reference evidence="9 10" key="1">
    <citation type="submission" date="2017-02" db="EMBL/GenBank/DDBJ databases">
        <authorList>
            <person name="Peterson S.W."/>
        </authorList>
    </citation>
    <scope>NUCLEOTIDE SEQUENCE [LARGE SCALE GENOMIC DNA]</scope>
    <source>
        <strain evidence="9 10">DSM 24412</strain>
    </source>
</reference>
<keyword evidence="7" id="KW-0998">Cell outer membrane</keyword>
<evidence type="ECO:0000256" key="6">
    <source>
        <dbReference type="ARBA" id="ARBA00023136"/>
    </source>
</evidence>
<gene>
    <name evidence="9" type="ORF">SAMN03080601_00679</name>
</gene>
<keyword evidence="10" id="KW-1185">Reference proteome</keyword>
<comment type="subcellular location">
    <subcellularLocation>
        <location evidence="1">Cell outer membrane</location>
        <topology evidence="1">Multi-pass membrane protein</topology>
    </subcellularLocation>
</comment>
<dbReference type="InterPro" id="IPR039426">
    <property type="entry name" value="TonB-dep_rcpt-like"/>
</dbReference>
<accession>A0A1T5BY03</accession>
<evidence type="ECO:0000259" key="8">
    <source>
        <dbReference type="Pfam" id="PF07715"/>
    </source>
</evidence>
<evidence type="ECO:0000256" key="3">
    <source>
        <dbReference type="ARBA" id="ARBA00022452"/>
    </source>
</evidence>
<dbReference type="GO" id="GO:0009279">
    <property type="term" value="C:cell outer membrane"/>
    <property type="evidence" value="ECO:0007669"/>
    <property type="project" value="UniProtKB-SubCell"/>
</dbReference>
<evidence type="ECO:0000256" key="1">
    <source>
        <dbReference type="ARBA" id="ARBA00004571"/>
    </source>
</evidence>
<dbReference type="Pfam" id="PF13715">
    <property type="entry name" value="CarbopepD_reg_2"/>
    <property type="match status" value="1"/>
</dbReference>
<sequence length="766" mass="86721">MLCINAQHDARHPVISGYVKDVLTGEVLPGATILIKEISTGTSTNAYGYFSLSVPAGNHNIQIAFVGYESLEKEIDIIRDIRINPALTPRTEQIGEIEILSSTRDDLRRNPIMGTETLDALTINSTPVIFGESDPLKTLQLLPGISATSEGSTSLSVRGGDPDQNLILLDEATVYNAGHLLGFFSIFNNDAIKEVTTYKGDLPAYAGGRIASLVDVRSRDGNMNQMAGIAGIGIISSRLMLEGPVIENKASFLTSARRTYLDMFLPLANDEEIKDNSLYFYDLNLKLNYIADDNNRIFLSTYLGRDVFSNDLAKMNFGNKAASLRWSRVFNPRLFGNLSLITSRYDYFLGSSGDEFQRITWKSKLNDYSLKYDFTYYASSESQWSFGIQSTFRNIKPAIITSPNEEAFITDLRVPDSNSLENALYISHSHQISDYISLRYGLRYSLFQNIGGGQTFSLDDEFRVLDTLIHTGGKIFNSYSGLEPRLGISYLISPNLTLKGSYTNSRQYLHLATNSSSSTPLDVWFTSSPNIKPQIGHQFSTGFFYSNLSGIWNHSLEVYIKHNKNAIDFKDHPDLLVNEALEAEVRPGKARSRGIEWMSRYSGTQVSGWLSYTFSRAERYSQWINSGNWYLSPYDRTHDFSIVLMYNLNERLNISGNWVYFTGAPVTMPVGRYSFQSGVVPIYSDRNAERMPDYHRMDISVTLRNRKQPDRPWQSEWNFSVYNLYGRKNAWLINFTGDEYVKPGYRYAEMTYLFSIIPSIAYTIKF</sequence>
<keyword evidence="3" id="KW-1134">Transmembrane beta strand</keyword>
<keyword evidence="2" id="KW-0813">Transport</keyword>